<dbReference type="SUPFAM" id="SSF53098">
    <property type="entry name" value="Ribonuclease H-like"/>
    <property type="match status" value="1"/>
</dbReference>
<dbReference type="EMBL" id="FOUF01000016">
    <property type="protein sequence ID" value="SFM44037.1"/>
    <property type="molecule type" value="Genomic_DNA"/>
</dbReference>
<dbReference type="PANTHER" id="PTHR47765">
    <property type="entry name" value="3'-5' EXONUCLEASE DOMAIN-CONTAINING PROTEIN"/>
    <property type="match status" value="1"/>
</dbReference>
<accession>A0A1I4QVL2</accession>
<sequence>MHHFKINSVSTRRPTQDEIAQLEPFSGLPLDRIDLLTTTAAFEDARQQLIRERFVGFDTESKPTFAKGERSTGPHVVQFAMRERAFIVQTNNAAAHEFFKAILESAAIVKVGFGLRTDRAALLLKYGAQARSTLDLATALRQAGFRQAVGAKAAVAIVLQRRLRKSKAVSTSNWARQHLLPNQLLYAANDAYAALAVFYALGLHEESGEGLILNQENR</sequence>
<dbReference type="Gene3D" id="3.30.420.10">
    <property type="entry name" value="Ribonuclease H-like superfamily/Ribonuclease H"/>
    <property type="match status" value="1"/>
</dbReference>
<keyword evidence="2" id="KW-0269">Exonuclease</keyword>
<evidence type="ECO:0000313" key="3">
    <source>
        <dbReference type="Proteomes" id="UP000199561"/>
    </source>
</evidence>
<dbReference type="GO" id="GO:0003676">
    <property type="term" value="F:nucleic acid binding"/>
    <property type="evidence" value="ECO:0007669"/>
    <property type="project" value="InterPro"/>
</dbReference>
<dbReference type="GO" id="GO:0008408">
    <property type="term" value="F:3'-5' exonuclease activity"/>
    <property type="evidence" value="ECO:0007669"/>
    <property type="project" value="InterPro"/>
</dbReference>
<organism evidence="2 3">
    <name type="scientific">Nitrosomonas nitrosa</name>
    <dbReference type="NCBI Taxonomy" id="52442"/>
    <lineage>
        <taxon>Bacteria</taxon>
        <taxon>Pseudomonadati</taxon>
        <taxon>Pseudomonadota</taxon>
        <taxon>Betaproteobacteria</taxon>
        <taxon>Nitrosomonadales</taxon>
        <taxon>Nitrosomonadaceae</taxon>
        <taxon>Nitrosomonas</taxon>
    </lineage>
</organism>
<dbReference type="PANTHER" id="PTHR47765:SF2">
    <property type="entry name" value="EXONUCLEASE MUT-7 HOMOLOG"/>
    <property type="match status" value="1"/>
</dbReference>
<dbReference type="Pfam" id="PF01612">
    <property type="entry name" value="DNA_pol_A_exo1"/>
    <property type="match status" value="1"/>
</dbReference>
<dbReference type="SMART" id="SM00474">
    <property type="entry name" value="35EXOc"/>
    <property type="match status" value="1"/>
</dbReference>
<dbReference type="InterPro" id="IPR002562">
    <property type="entry name" value="3'-5'_exonuclease_dom"/>
</dbReference>
<dbReference type="RefSeq" id="WP_090669331.1">
    <property type="nucleotide sequence ID" value="NZ_FOUF01000016.1"/>
</dbReference>
<reference evidence="2 3" key="1">
    <citation type="submission" date="2016-10" db="EMBL/GenBank/DDBJ databases">
        <authorList>
            <person name="de Groot N.N."/>
        </authorList>
    </citation>
    <scope>NUCLEOTIDE SEQUENCE [LARGE SCALE GENOMIC DNA]</scope>
    <source>
        <strain evidence="2 3">Nm146</strain>
    </source>
</reference>
<feature type="domain" description="3'-5' exonuclease" evidence="1">
    <location>
        <begin position="33"/>
        <end position="206"/>
    </location>
</feature>
<dbReference type="STRING" id="52442.SAMN05421880_11666"/>
<keyword evidence="3" id="KW-1185">Reference proteome</keyword>
<evidence type="ECO:0000259" key="1">
    <source>
        <dbReference type="SMART" id="SM00474"/>
    </source>
</evidence>
<dbReference type="AlphaFoldDB" id="A0A1I4QVL2"/>
<evidence type="ECO:0000313" key="2">
    <source>
        <dbReference type="EMBL" id="SFM44037.1"/>
    </source>
</evidence>
<dbReference type="GO" id="GO:0006139">
    <property type="term" value="P:nucleobase-containing compound metabolic process"/>
    <property type="evidence" value="ECO:0007669"/>
    <property type="project" value="InterPro"/>
</dbReference>
<protein>
    <submittedName>
        <fullName evidence="2">3'-5' exonuclease</fullName>
    </submittedName>
</protein>
<dbReference type="InterPro" id="IPR012337">
    <property type="entry name" value="RNaseH-like_sf"/>
</dbReference>
<dbReference type="CDD" id="cd06141">
    <property type="entry name" value="WRN_exo"/>
    <property type="match status" value="1"/>
</dbReference>
<name>A0A1I4QVL2_9PROT</name>
<dbReference type="InterPro" id="IPR052408">
    <property type="entry name" value="Exonuclease_MUT-7-like"/>
</dbReference>
<dbReference type="InterPro" id="IPR036397">
    <property type="entry name" value="RNaseH_sf"/>
</dbReference>
<proteinExistence type="predicted"/>
<dbReference type="Proteomes" id="UP000199561">
    <property type="component" value="Unassembled WGS sequence"/>
</dbReference>
<keyword evidence="2" id="KW-0378">Hydrolase</keyword>
<keyword evidence="2" id="KW-0540">Nuclease</keyword>
<gene>
    <name evidence="2" type="ORF">SAMN05421880_11666</name>
</gene>